<evidence type="ECO:0000256" key="4">
    <source>
        <dbReference type="ARBA" id="ARBA00021247"/>
    </source>
</evidence>
<gene>
    <name evidence="10" type="ORF">MAM1_0196c07762</name>
</gene>
<dbReference type="AlphaFoldDB" id="A0A0C9LWB9"/>
<dbReference type="InterPro" id="IPR037132">
    <property type="entry name" value="N_Gln_amidohydro_ab_roll_sf"/>
</dbReference>
<organism evidence="10">
    <name type="scientific">Mucor ambiguus</name>
    <dbReference type="NCBI Taxonomy" id="91626"/>
    <lineage>
        <taxon>Eukaryota</taxon>
        <taxon>Fungi</taxon>
        <taxon>Fungi incertae sedis</taxon>
        <taxon>Mucoromycota</taxon>
        <taxon>Mucoromycotina</taxon>
        <taxon>Mucoromycetes</taxon>
        <taxon>Mucorales</taxon>
        <taxon>Mucorineae</taxon>
        <taxon>Mucoraceae</taxon>
        <taxon>Mucor</taxon>
    </lineage>
</organism>
<dbReference type="Proteomes" id="UP000053815">
    <property type="component" value="Unassembled WGS sequence"/>
</dbReference>
<evidence type="ECO:0000313" key="11">
    <source>
        <dbReference type="Proteomes" id="UP000053815"/>
    </source>
</evidence>
<evidence type="ECO:0000313" key="10">
    <source>
        <dbReference type="EMBL" id="GAN08255.1"/>
    </source>
</evidence>
<dbReference type="GO" id="GO:0005634">
    <property type="term" value="C:nucleus"/>
    <property type="evidence" value="ECO:0007669"/>
    <property type="project" value="TreeGrafter"/>
</dbReference>
<keyword evidence="5 8" id="KW-0378">Hydrolase</keyword>
<evidence type="ECO:0000256" key="6">
    <source>
        <dbReference type="ARBA" id="ARBA00029677"/>
    </source>
</evidence>
<dbReference type="GO" id="GO:0008418">
    <property type="term" value="F:protein-N-terminal asparagine amidohydrolase activity"/>
    <property type="evidence" value="ECO:0007669"/>
    <property type="project" value="UniProtKB-UniRule"/>
</dbReference>
<evidence type="ECO:0000256" key="5">
    <source>
        <dbReference type="ARBA" id="ARBA00022801"/>
    </source>
</evidence>
<dbReference type="STRING" id="91626.A0A0C9LWB9"/>
<name>A0A0C9LWB9_9FUNG</name>
<dbReference type="InterPro" id="IPR039733">
    <property type="entry name" value="NTAQ1"/>
</dbReference>
<evidence type="ECO:0000256" key="7">
    <source>
        <dbReference type="ARBA" id="ARBA00048768"/>
    </source>
</evidence>
<dbReference type="Pfam" id="PF09764">
    <property type="entry name" value="Nt_Gln_amidase"/>
    <property type="match status" value="1"/>
</dbReference>
<dbReference type="GO" id="GO:0005829">
    <property type="term" value="C:cytosol"/>
    <property type="evidence" value="ECO:0007669"/>
    <property type="project" value="TreeGrafter"/>
</dbReference>
<evidence type="ECO:0000259" key="9">
    <source>
        <dbReference type="Pfam" id="PF09764"/>
    </source>
</evidence>
<feature type="domain" description="Protein N-terminal glutamine amidohydrolase alpha beta roll" evidence="9">
    <location>
        <begin position="32"/>
        <end position="208"/>
    </location>
</feature>
<comment type="catalytic activity">
    <reaction evidence="7 8">
        <text>N-terminal L-glutaminyl-[protein] + H2O = N-terminal L-glutamyl-[protein] + NH4(+)</text>
        <dbReference type="Rhea" id="RHEA:50680"/>
        <dbReference type="Rhea" id="RHEA-COMP:12668"/>
        <dbReference type="Rhea" id="RHEA-COMP:12777"/>
        <dbReference type="ChEBI" id="CHEBI:15377"/>
        <dbReference type="ChEBI" id="CHEBI:28938"/>
        <dbReference type="ChEBI" id="CHEBI:64721"/>
        <dbReference type="ChEBI" id="CHEBI:64722"/>
        <dbReference type="EC" id="3.5.1.122"/>
    </reaction>
</comment>
<comment type="function">
    <text evidence="8">Mediates the side-chain deamidation of N-terminal glutamine residues to glutamate, an important step in N-end rule pathway of protein degradation. Conversion of the resulting N-terminal glutamine to glutamate renders the protein susceptible to arginylation, polyubiquitination and degradation as specified by the N-end rule. Does not act on substrates with internal or C-terminal glutamine and does not act on non-glutamine residues in any position.</text>
</comment>
<evidence type="ECO:0000256" key="2">
    <source>
        <dbReference type="ARBA" id="ARBA00011245"/>
    </source>
</evidence>
<evidence type="ECO:0000256" key="3">
    <source>
        <dbReference type="ARBA" id="ARBA00012718"/>
    </source>
</evidence>
<dbReference type="InterPro" id="IPR023128">
    <property type="entry name" value="Prot_N_Gln_amidohydro_ab_roll"/>
</dbReference>
<dbReference type="PANTHER" id="PTHR13035:SF0">
    <property type="entry name" value="PROTEIN N-TERMINAL GLUTAMINE AMIDOHYDROLASE"/>
    <property type="match status" value="1"/>
</dbReference>
<proteinExistence type="inferred from homology"/>
<protein>
    <recommendedName>
        <fullName evidence="4 8">Protein N-terminal glutamine amidohydrolase</fullName>
        <ecNumber evidence="3 8">3.5.1.122</ecNumber>
    </recommendedName>
    <alternativeName>
        <fullName evidence="6 8">Protein NH2-terminal glutamine deamidase</fullName>
    </alternativeName>
</protein>
<evidence type="ECO:0000256" key="1">
    <source>
        <dbReference type="ARBA" id="ARBA00008985"/>
    </source>
</evidence>
<dbReference type="EC" id="3.5.1.122" evidence="3 8"/>
<dbReference type="PANTHER" id="PTHR13035">
    <property type="entry name" value="PROTEIN N-TERMINAL GLUTAMINE AMIDOHYDROLASE"/>
    <property type="match status" value="1"/>
</dbReference>
<sequence length="219" mass="25712">MVGNEGQRLDDQVKELMLELDILKFNRSDLLYTACYCEENIYMLCSEIFKKRPELIDDFSVLFISNDHRSVPLWQQRAGRGDEHVVLWDYHVVLYYKQDSEALIYDFDTLLPFPSPAGFYASETFKPNILLKDEYKQMFRLIPAKVYLDHFGSDRSHMLNERGEYIATPPHYSAILKEGKSNLDNYISMKQDTLQDVYGTVMTSDEFYCMNPHSIKPEK</sequence>
<keyword evidence="11" id="KW-1185">Reference proteome</keyword>
<dbReference type="GO" id="GO:0070773">
    <property type="term" value="F:protein-N-terminal glutamine amidohydrolase activity"/>
    <property type="evidence" value="ECO:0007669"/>
    <property type="project" value="UniProtKB-UniRule"/>
</dbReference>
<reference evidence="10" key="1">
    <citation type="submission" date="2014-09" db="EMBL/GenBank/DDBJ databases">
        <title>Draft genome sequence of an oleaginous Mucoromycotina fungus Mucor ambiguus NBRC6742.</title>
        <authorList>
            <person name="Takeda I."/>
            <person name="Yamane N."/>
            <person name="Morita T."/>
            <person name="Tamano K."/>
            <person name="Machida M."/>
            <person name="Baker S."/>
            <person name="Koike H."/>
        </authorList>
    </citation>
    <scope>NUCLEOTIDE SEQUENCE</scope>
    <source>
        <strain evidence="10">NBRC 6742</strain>
    </source>
</reference>
<accession>A0A0C9LWB9</accession>
<dbReference type="EMBL" id="DF836485">
    <property type="protein sequence ID" value="GAN08255.1"/>
    <property type="molecule type" value="Genomic_DNA"/>
</dbReference>
<dbReference type="Gene3D" id="3.10.620.10">
    <property type="entry name" value="Protein N-terminal glutamine amidohydrolase, alpha beta roll"/>
    <property type="match status" value="1"/>
</dbReference>
<evidence type="ECO:0000256" key="8">
    <source>
        <dbReference type="RuleBase" id="RU367082"/>
    </source>
</evidence>
<dbReference type="OrthoDB" id="191192at2759"/>
<comment type="similarity">
    <text evidence="1 8">Belongs to the NTAQ1 family.</text>
</comment>
<comment type="subunit">
    <text evidence="2 8">Monomer.</text>
</comment>